<reference evidence="3 4" key="1">
    <citation type="journal article" date="2012" name="PLoS Pathog.">
        <title>Diverse lifestyles and strategies of plant pathogenesis encoded in the genomes of eighteen Dothideomycetes fungi.</title>
        <authorList>
            <person name="Ohm R.A."/>
            <person name="Feau N."/>
            <person name="Henrissat B."/>
            <person name="Schoch C.L."/>
            <person name="Horwitz B.A."/>
            <person name="Barry K.W."/>
            <person name="Condon B.J."/>
            <person name="Copeland A.C."/>
            <person name="Dhillon B."/>
            <person name="Glaser F."/>
            <person name="Hesse C.N."/>
            <person name="Kosti I."/>
            <person name="LaButti K."/>
            <person name="Lindquist E.A."/>
            <person name="Lucas S."/>
            <person name="Salamov A.A."/>
            <person name="Bradshaw R.E."/>
            <person name="Ciuffetti L."/>
            <person name="Hamelin R.C."/>
            <person name="Kema G.H.J."/>
            <person name="Lawrence C."/>
            <person name="Scott J.A."/>
            <person name="Spatafora J.W."/>
            <person name="Turgeon B.G."/>
            <person name="de Wit P.J.G.M."/>
            <person name="Zhong S."/>
            <person name="Goodwin S.B."/>
            <person name="Grigoriev I.V."/>
        </authorList>
    </citation>
    <scope>NUCLEOTIDE SEQUENCE [LARGE SCALE GENOMIC DNA]</scope>
    <source>
        <strain evidence="3 4">SO2202</strain>
    </source>
</reference>
<keyword evidence="4" id="KW-1185">Reference proteome</keyword>
<gene>
    <name evidence="3" type="ORF">SEPMUDRAFT_34446</name>
</gene>
<dbReference type="GO" id="GO:0043386">
    <property type="term" value="P:mycotoxin biosynthetic process"/>
    <property type="evidence" value="ECO:0007669"/>
    <property type="project" value="InterPro"/>
</dbReference>
<name>N1QKZ0_SPHMS</name>
<organism evidence="3 4">
    <name type="scientific">Sphaerulina musiva (strain SO2202)</name>
    <name type="common">Poplar stem canker fungus</name>
    <name type="synonym">Septoria musiva</name>
    <dbReference type="NCBI Taxonomy" id="692275"/>
    <lineage>
        <taxon>Eukaryota</taxon>
        <taxon>Fungi</taxon>
        <taxon>Dikarya</taxon>
        <taxon>Ascomycota</taxon>
        <taxon>Pezizomycotina</taxon>
        <taxon>Dothideomycetes</taxon>
        <taxon>Dothideomycetidae</taxon>
        <taxon>Mycosphaerellales</taxon>
        <taxon>Mycosphaerellaceae</taxon>
        <taxon>Sphaerulina</taxon>
    </lineage>
</organism>
<keyword evidence="2" id="KW-1133">Transmembrane helix</keyword>
<dbReference type="Proteomes" id="UP000016931">
    <property type="component" value="Unassembled WGS sequence"/>
</dbReference>
<dbReference type="InterPro" id="IPR021765">
    <property type="entry name" value="UstYa-like"/>
</dbReference>
<dbReference type="PANTHER" id="PTHR33365">
    <property type="entry name" value="YALI0B05434P"/>
    <property type="match status" value="1"/>
</dbReference>
<comment type="similarity">
    <text evidence="1">Belongs to the ustYa family.</text>
</comment>
<dbReference type="RefSeq" id="XP_016765986.1">
    <property type="nucleotide sequence ID" value="XM_016908569.1"/>
</dbReference>
<accession>N1QKZ0</accession>
<evidence type="ECO:0000313" key="3">
    <source>
        <dbReference type="EMBL" id="EMF17865.1"/>
    </source>
</evidence>
<dbReference type="AlphaFoldDB" id="N1QKZ0"/>
<keyword evidence="2" id="KW-0812">Transmembrane</keyword>
<evidence type="ECO:0000256" key="2">
    <source>
        <dbReference type="SAM" id="Phobius"/>
    </source>
</evidence>
<feature type="transmembrane region" description="Helical" evidence="2">
    <location>
        <begin position="164"/>
        <end position="183"/>
    </location>
</feature>
<dbReference type="PANTHER" id="PTHR33365:SF14">
    <property type="entry name" value="TAT PATHWAY SIGNAL SEQUENCE"/>
    <property type="match status" value="1"/>
</dbReference>
<dbReference type="OrthoDB" id="3687641at2759"/>
<dbReference type="STRING" id="692275.N1QKZ0"/>
<dbReference type="GeneID" id="27905706"/>
<dbReference type="HOGENOM" id="CLU_042941_6_0_1"/>
<evidence type="ECO:0000313" key="4">
    <source>
        <dbReference type="Proteomes" id="UP000016931"/>
    </source>
</evidence>
<evidence type="ECO:0000256" key="1">
    <source>
        <dbReference type="ARBA" id="ARBA00035112"/>
    </source>
</evidence>
<sequence>MGGDLWGNKSNIFEQDPSPAVDKAWETITHAKYTLMPEAELLKMDFSVEAAVEWPDQPGKYMVEFHAYHVMHCLDVVRKNSYHNFPHYYNPETLNAIHWTHWTHCLEILRQELMCMPSMHLGRMVWQQGQSQAFPEFRTNRMCMRWEDFDDMVTSIQLPEEVSYINGAFFFFFFLFFFVFLLTTRGNSHLLFLVRNKSRDQRTQACGGK</sequence>
<dbReference type="Pfam" id="PF11807">
    <property type="entry name" value="UstYa"/>
    <property type="match status" value="1"/>
</dbReference>
<dbReference type="EMBL" id="KB456260">
    <property type="protein sequence ID" value="EMF17865.1"/>
    <property type="molecule type" value="Genomic_DNA"/>
</dbReference>
<protein>
    <submittedName>
        <fullName evidence="3">Uncharacterized protein</fullName>
    </submittedName>
</protein>
<proteinExistence type="inferred from homology"/>
<keyword evidence="2" id="KW-0472">Membrane</keyword>